<sequence length="83" mass="9854">YTMVESNYRAARRYFVKGKMTVIDDQTGEESERWVSFYSNKRMTKQVWTEDFIAGYAEGRYGSYETIKDVSIVSVEHKRGWAY</sequence>
<feature type="non-terminal residue" evidence="1">
    <location>
        <position position="1"/>
    </location>
</feature>
<comment type="caution">
    <text evidence="1">The sequence shown here is derived from an EMBL/GenBank/DDBJ whole genome shotgun (WGS) entry which is preliminary data.</text>
</comment>
<dbReference type="AlphaFoldDB" id="A0A0F8Y2Z8"/>
<reference evidence="1" key="1">
    <citation type="journal article" date="2015" name="Nature">
        <title>Complex archaea that bridge the gap between prokaryotes and eukaryotes.</title>
        <authorList>
            <person name="Spang A."/>
            <person name="Saw J.H."/>
            <person name="Jorgensen S.L."/>
            <person name="Zaremba-Niedzwiedzka K."/>
            <person name="Martijn J."/>
            <person name="Lind A.E."/>
            <person name="van Eijk R."/>
            <person name="Schleper C."/>
            <person name="Guy L."/>
            <person name="Ettema T.J."/>
        </authorList>
    </citation>
    <scope>NUCLEOTIDE SEQUENCE</scope>
</reference>
<name>A0A0F8Y2Z8_9ZZZZ</name>
<dbReference type="EMBL" id="LAZR01055771">
    <property type="protein sequence ID" value="KKK75638.1"/>
    <property type="molecule type" value="Genomic_DNA"/>
</dbReference>
<evidence type="ECO:0000313" key="1">
    <source>
        <dbReference type="EMBL" id="KKK75638.1"/>
    </source>
</evidence>
<proteinExistence type="predicted"/>
<organism evidence="1">
    <name type="scientific">marine sediment metagenome</name>
    <dbReference type="NCBI Taxonomy" id="412755"/>
    <lineage>
        <taxon>unclassified sequences</taxon>
        <taxon>metagenomes</taxon>
        <taxon>ecological metagenomes</taxon>
    </lineage>
</organism>
<accession>A0A0F8Y2Z8</accession>
<protein>
    <submittedName>
        <fullName evidence="1">Uncharacterized protein</fullName>
    </submittedName>
</protein>
<gene>
    <name evidence="1" type="ORF">LCGC14_2871700</name>
</gene>